<reference evidence="1" key="1">
    <citation type="submission" date="2022-09" db="EMBL/GenBank/DDBJ databases">
        <title>A Global Phylogenomic Analysis of the Shiitake Genus Lentinula.</title>
        <authorList>
            <consortium name="DOE Joint Genome Institute"/>
            <person name="Sierra-Patev S."/>
            <person name="Min B."/>
            <person name="Naranjo-Ortiz M."/>
            <person name="Looney B."/>
            <person name="Konkel Z."/>
            <person name="Slot J.C."/>
            <person name="Sakamoto Y."/>
            <person name="Steenwyk J.L."/>
            <person name="Rokas A."/>
            <person name="Carro J."/>
            <person name="Camarero S."/>
            <person name="Ferreira P."/>
            <person name="Molpeceres G."/>
            <person name="Ruiz-Duenas F.J."/>
            <person name="Serrano A."/>
            <person name="Henrissat B."/>
            <person name="Drula E."/>
            <person name="Hughes K.W."/>
            <person name="Mata J.L."/>
            <person name="Ishikawa N.K."/>
            <person name="Vargas-Isla R."/>
            <person name="Ushijima S."/>
            <person name="Smith C.A."/>
            <person name="Ahrendt S."/>
            <person name="Andreopoulos W."/>
            <person name="He G."/>
            <person name="Labutti K."/>
            <person name="Lipzen A."/>
            <person name="Ng V."/>
            <person name="Riley R."/>
            <person name="Sandor L."/>
            <person name="Barry K."/>
            <person name="Martinez A.T."/>
            <person name="Xiao Y."/>
            <person name="Gibbons J.G."/>
            <person name="Terashima K."/>
            <person name="Grigoriev I.V."/>
            <person name="Hibbett D.S."/>
        </authorList>
    </citation>
    <scope>NUCLEOTIDE SEQUENCE</scope>
    <source>
        <strain evidence="1">TMI1499</strain>
    </source>
</reference>
<evidence type="ECO:0000313" key="1">
    <source>
        <dbReference type="EMBL" id="KAJ3804408.1"/>
    </source>
</evidence>
<evidence type="ECO:0000313" key="2">
    <source>
        <dbReference type="Proteomes" id="UP001163835"/>
    </source>
</evidence>
<sequence>MPNCRIPPEVKCCAINLYDRGVLDLSKILDSVGFSERTFYRVLACWRETGDVIPHKYGLTTGRPRAMLYDDINYLLCLVRHKPDYFLDKLLFLLGENRFISVHYSTIMRELLRCNISLKKLHRIAKERCAFKHAAYVAAIGQYTPDQLGFIDETSKDDRTPGQRQGQAKKGQRASTKQPFVYGKRLTATELLTQDGMMASRVVEDSMTREMFCSYLEEEVVSFWLCLFALVCTISRYFEFSCYG</sequence>
<dbReference type="Proteomes" id="UP001163835">
    <property type="component" value="Unassembled WGS sequence"/>
</dbReference>
<keyword evidence="2" id="KW-1185">Reference proteome</keyword>
<gene>
    <name evidence="1" type="ORF">F5876DRAFT_91828</name>
</gene>
<name>A0ACC1TIK0_9AGAR</name>
<comment type="caution">
    <text evidence="1">The sequence shown here is derived from an EMBL/GenBank/DDBJ whole genome shotgun (WGS) entry which is preliminary data.</text>
</comment>
<accession>A0ACC1TIK0</accession>
<organism evidence="1 2">
    <name type="scientific">Lentinula aff. lateritia</name>
    <dbReference type="NCBI Taxonomy" id="2804960"/>
    <lineage>
        <taxon>Eukaryota</taxon>
        <taxon>Fungi</taxon>
        <taxon>Dikarya</taxon>
        <taxon>Basidiomycota</taxon>
        <taxon>Agaricomycotina</taxon>
        <taxon>Agaricomycetes</taxon>
        <taxon>Agaricomycetidae</taxon>
        <taxon>Agaricales</taxon>
        <taxon>Marasmiineae</taxon>
        <taxon>Omphalotaceae</taxon>
        <taxon>Lentinula</taxon>
    </lineage>
</organism>
<protein>
    <submittedName>
        <fullName evidence="1">Uncharacterized protein</fullName>
    </submittedName>
</protein>
<dbReference type="EMBL" id="MU796036">
    <property type="protein sequence ID" value="KAJ3804408.1"/>
    <property type="molecule type" value="Genomic_DNA"/>
</dbReference>
<proteinExistence type="predicted"/>